<evidence type="ECO:0000259" key="5">
    <source>
        <dbReference type="Pfam" id="PF00542"/>
    </source>
</evidence>
<evidence type="ECO:0000313" key="8">
    <source>
        <dbReference type="Proteomes" id="UP000740557"/>
    </source>
</evidence>
<name>A0A955J1Q0_UNCKA</name>
<reference evidence="7" key="2">
    <citation type="journal article" date="2021" name="Microbiome">
        <title>Successional dynamics and alternative stable states in a saline activated sludge microbial community over 9 years.</title>
        <authorList>
            <person name="Wang Y."/>
            <person name="Ye J."/>
            <person name="Ju F."/>
            <person name="Liu L."/>
            <person name="Boyd J.A."/>
            <person name="Deng Y."/>
            <person name="Parks D.H."/>
            <person name="Jiang X."/>
            <person name="Yin X."/>
            <person name="Woodcroft B.J."/>
            <person name="Tyson G.W."/>
            <person name="Hugenholtz P."/>
            <person name="Polz M.F."/>
            <person name="Zhang T."/>
        </authorList>
    </citation>
    <scope>NUCLEOTIDE SEQUENCE</scope>
    <source>
        <strain evidence="7">HKST-UBA79</strain>
    </source>
</reference>
<comment type="subunit">
    <text evidence="4">Homodimer. Part of the ribosomal stalk of the 50S ribosomal subunit. Forms a multimeric L10(L12)X complex, where L10 forms an elongated spine to which 2 to 4 L12 dimers bind in a sequential fashion. Binds GTP-bound translation factors.</text>
</comment>
<dbReference type="SUPFAM" id="SSF54736">
    <property type="entry name" value="ClpS-like"/>
    <property type="match status" value="1"/>
</dbReference>
<proteinExistence type="inferred from homology"/>
<dbReference type="InterPro" id="IPR000206">
    <property type="entry name" value="Ribosomal_bL12"/>
</dbReference>
<dbReference type="FunFam" id="3.30.1390.10:FF:000001">
    <property type="entry name" value="50S ribosomal protein L7/L12"/>
    <property type="match status" value="1"/>
</dbReference>
<comment type="similarity">
    <text evidence="1 4">Belongs to the bacterial ribosomal protein bL12 family.</text>
</comment>
<feature type="domain" description="Large ribosomal subunit protein bL12 oligomerization" evidence="6">
    <location>
        <begin position="14"/>
        <end position="60"/>
    </location>
</feature>
<dbReference type="Pfam" id="PF16320">
    <property type="entry name" value="Ribosomal_L12_N"/>
    <property type="match status" value="1"/>
</dbReference>
<dbReference type="InterPro" id="IPR036235">
    <property type="entry name" value="Ribosomal_bL12_oligo_N_sf"/>
</dbReference>
<dbReference type="GO" id="GO:0022625">
    <property type="term" value="C:cytosolic large ribosomal subunit"/>
    <property type="evidence" value="ECO:0007669"/>
    <property type="project" value="TreeGrafter"/>
</dbReference>
<dbReference type="AlphaFoldDB" id="A0A955J1Q0"/>
<dbReference type="GO" id="GO:0003735">
    <property type="term" value="F:structural constituent of ribosome"/>
    <property type="evidence" value="ECO:0007669"/>
    <property type="project" value="InterPro"/>
</dbReference>
<comment type="function">
    <text evidence="4">Forms part of the ribosomal stalk which helps the ribosome interact with GTP-bound translation factors. Is thus essential for accurate translation.</text>
</comment>
<dbReference type="PANTHER" id="PTHR45987">
    <property type="entry name" value="39S RIBOSOMAL PROTEIN L12"/>
    <property type="match status" value="1"/>
</dbReference>
<dbReference type="Gene3D" id="3.30.1390.10">
    <property type="match status" value="1"/>
</dbReference>
<accession>A0A955J1Q0</accession>
<dbReference type="HAMAP" id="MF_00368">
    <property type="entry name" value="Ribosomal_bL12"/>
    <property type="match status" value="1"/>
</dbReference>
<dbReference type="Gene3D" id="1.20.5.710">
    <property type="entry name" value="Single helix bin"/>
    <property type="match status" value="1"/>
</dbReference>
<dbReference type="Proteomes" id="UP000740557">
    <property type="component" value="Unassembled WGS sequence"/>
</dbReference>
<dbReference type="InterPro" id="IPR013823">
    <property type="entry name" value="Ribosomal_bL12_C"/>
</dbReference>
<dbReference type="NCBIfam" id="TIGR00855">
    <property type="entry name" value="L12"/>
    <property type="match status" value="1"/>
</dbReference>
<evidence type="ECO:0000256" key="3">
    <source>
        <dbReference type="ARBA" id="ARBA00023274"/>
    </source>
</evidence>
<sequence>MADEANVTLTANAQKVMDLVENMTVLELNDLVKAMEDKFGVTAAAPMMMGAMPMAGAGAAAEQEEEKDEFDVVIVDAGDKKISVIKVVRELDQSLGLVEAKKLVETTPATLMEGVKKEVANEAKAKLEEAGAKVELK</sequence>
<keyword evidence="3 4" id="KW-0687">Ribonucleoprotein</keyword>
<dbReference type="InterPro" id="IPR008932">
    <property type="entry name" value="Ribosomal_bL12_oligo"/>
</dbReference>
<evidence type="ECO:0000256" key="1">
    <source>
        <dbReference type="ARBA" id="ARBA00007197"/>
    </source>
</evidence>
<organism evidence="7 8">
    <name type="scientific">candidate division WWE3 bacterium</name>
    <dbReference type="NCBI Taxonomy" id="2053526"/>
    <lineage>
        <taxon>Bacteria</taxon>
        <taxon>Katanobacteria</taxon>
    </lineage>
</organism>
<keyword evidence="2 4" id="KW-0689">Ribosomal protein</keyword>
<evidence type="ECO:0000313" key="7">
    <source>
        <dbReference type="EMBL" id="MCA9308088.1"/>
    </source>
</evidence>
<dbReference type="Pfam" id="PF00542">
    <property type="entry name" value="Ribosomal_L12"/>
    <property type="match status" value="1"/>
</dbReference>
<dbReference type="InterPro" id="IPR014719">
    <property type="entry name" value="Ribosomal_bL12_C/ClpS-like"/>
</dbReference>
<dbReference type="CDD" id="cd00387">
    <property type="entry name" value="Ribosomal_L7_L12"/>
    <property type="match status" value="1"/>
</dbReference>
<evidence type="ECO:0000256" key="4">
    <source>
        <dbReference type="HAMAP-Rule" id="MF_00368"/>
    </source>
</evidence>
<gene>
    <name evidence="4 7" type="primary">rplL</name>
    <name evidence="7" type="ORF">KC980_01115</name>
</gene>
<dbReference type="GO" id="GO:0006412">
    <property type="term" value="P:translation"/>
    <property type="evidence" value="ECO:0007669"/>
    <property type="project" value="UniProtKB-UniRule"/>
</dbReference>
<dbReference type="SUPFAM" id="SSF48300">
    <property type="entry name" value="Ribosomal protein L7/12, oligomerisation (N-terminal) domain"/>
    <property type="match status" value="1"/>
</dbReference>
<reference evidence="7" key="1">
    <citation type="submission" date="2020-04" db="EMBL/GenBank/DDBJ databases">
        <authorList>
            <person name="Zhang T."/>
        </authorList>
    </citation>
    <scope>NUCLEOTIDE SEQUENCE</scope>
    <source>
        <strain evidence="7">HKST-UBA79</strain>
    </source>
</reference>
<protein>
    <recommendedName>
        <fullName evidence="4">Large ribosomal subunit protein bL12</fullName>
    </recommendedName>
</protein>
<dbReference type="GO" id="GO:0003729">
    <property type="term" value="F:mRNA binding"/>
    <property type="evidence" value="ECO:0007669"/>
    <property type="project" value="TreeGrafter"/>
</dbReference>
<feature type="domain" description="Large ribosomal subunit protein bL12 C-terminal" evidence="5">
    <location>
        <begin position="70"/>
        <end position="137"/>
    </location>
</feature>
<dbReference type="EMBL" id="JAGQNX010000031">
    <property type="protein sequence ID" value="MCA9308088.1"/>
    <property type="molecule type" value="Genomic_DNA"/>
</dbReference>
<comment type="caution">
    <text evidence="7">The sequence shown here is derived from an EMBL/GenBank/DDBJ whole genome shotgun (WGS) entry which is preliminary data.</text>
</comment>
<dbReference type="PANTHER" id="PTHR45987:SF4">
    <property type="entry name" value="LARGE RIBOSOMAL SUBUNIT PROTEIN BL12M"/>
    <property type="match status" value="1"/>
</dbReference>
<evidence type="ECO:0000256" key="2">
    <source>
        <dbReference type="ARBA" id="ARBA00022980"/>
    </source>
</evidence>
<evidence type="ECO:0000259" key="6">
    <source>
        <dbReference type="Pfam" id="PF16320"/>
    </source>
</evidence>